<reference evidence="1" key="1">
    <citation type="submission" date="2023-03" db="EMBL/GenBank/DDBJ databases">
        <authorList>
            <person name="Cleenwerck I."/>
        </authorList>
    </citation>
    <scope>NUCLEOTIDE SEQUENCE</scope>
    <source>
        <strain evidence="1">LMG 32879</strain>
    </source>
</reference>
<evidence type="ECO:0000313" key="1">
    <source>
        <dbReference type="EMBL" id="CAI9121623.1"/>
    </source>
</evidence>
<accession>A0AA35UT09</accession>
<dbReference type="Proteomes" id="UP001176960">
    <property type="component" value="Unassembled WGS sequence"/>
</dbReference>
<name>A0AA35UT09_9PROT</name>
<gene>
    <name evidence="1" type="ORF">LMG32879_002470</name>
</gene>
<proteinExistence type="predicted"/>
<dbReference type="AlphaFoldDB" id="A0AA35UT09"/>
<keyword evidence="2" id="KW-1185">Reference proteome</keyword>
<organism evidence="1 2">
    <name type="scientific">Brytella acorum</name>
    <dbReference type="NCBI Taxonomy" id="2959299"/>
    <lineage>
        <taxon>Bacteria</taxon>
        <taxon>Pseudomonadati</taxon>
        <taxon>Pseudomonadota</taxon>
        <taxon>Alphaproteobacteria</taxon>
        <taxon>Acetobacterales</taxon>
        <taxon>Acetobacteraceae</taxon>
        <taxon>Brytella</taxon>
    </lineage>
</organism>
<dbReference type="RefSeq" id="WP_289843698.1">
    <property type="nucleotide sequence ID" value="NZ_CATKSH010000019.1"/>
</dbReference>
<dbReference type="EMBL" id="CATKSH010000019">
    <property type="protein sequence ID" value="CAI9121623.1"/>
    <property type="molecule type" value="Genomic_DNA"/>
</dbReference>
<evidence type="ECO:0000313" key="2">
    <source>
        <dbReference type="Proteomes" id="UP001176960"/>
    </source>
</evidence>
<protein>
    <submittedName>
        <fullName evidence="1">Uncharacterized protein</fullName>
    </submittedName>
</protein>
<sequence length="738" mass="79528">MITSVDRHSLWIPVAQDVAVAGYQNNGRATIVLGGKQSLPDSPSDVANDITWRSFTRGNATVIEVSGLVDAHVTLVPQERGGQAGWMISDDVSVLPSENFVTLSQKGATIIFSPGNAMEQKTARTMEFSDPQSGRRLLLGLVSGADWRVPQPMRGPGYDIRRTLAGVVVAADSDALELRNVANGFALDAVGEETVPVQLPHSRTLSVSPGLLLSAAEPDILRENFRRAWTAAALAEPAQRFSARIQASRAALALGDAKNAKAIMDVALQDDPQGVDREGVWPLQRAIGVLHGHLPDMAASADNNTPEDQLWRGLALTVQQQPPFDDDGQRAHTAELLVAGLSTLEHYPAPLRAALKGPATEWIARYGKDLAPDVFAGLPDDGDRRLASALDLSRRDGADALPALEAVSHDVDLVRAAKAREAFLLYAHKKDPDPLKLAKALDILRPSSRIAGREPQVLIEQIHAYMDAGRWTLAEQSLADLARVSSVWKDEAERVRQDLLTRMQSARQNVQKLTPEDASDLFVAFRQAADSAGHGSEEASTLLQALADSYGALGLRDREVATLHDLLPQISDPTRKQTVVDHLAALLLASGKPQDAAAFLKDQPADDQLTPDRRVLQARIEFAAGKDDAALARLAGVETDAAYDLRARIAESRQDWPGAVAALQKISTYALAPIGPLAPEQQVYMARLCGDAVRAGNVEVVARVQRDASGRITDPELKKIMSYLTVSAPQSSTALSRR</sequence>
<comment type="caution">
    <text evidence="1">The sequence shown here is derived from an EMBL/GenBank/DDBJ whole genome shotgun (WGS) entry which is preliminary data.</text>
</comment>